<dbReference type="Proteomes" id="UP000663866">
    <property type="component" value="Unassembled WGS sequence"/>
</dbReference>
<keyword evidence="4" id="KW-1185">Reference proteome</keyword>
<dbReference type="AlphaFoldDB" id="A0A820Q8E0"/>
<feature type="non-terminal residue" evidence="2">
    <location>
        <position position="1"/>
    </location>
</feature>
<dbReference type="EMBL" id="CAJOBI010157653">
    <property type="protein sequence ID" value="CAF4838341.1"/>
    <property type="molecule type" value="Genomic_DNA"/>
</dbReference>
<evidence type="ECO:0000313" key="3">
    <source>
        <dbReference type="EMBL" id="CAF4838341.1"/>
    </source>
</evidence>
<evidence type="ECO:0000313" key="4">
    <source>
        <dbReference type="Proteomes" id="UP000663866"/>
    </source>
</evidence>
<organism evidence="2 4">
    <name type="scientific">Rotaria magnacalcarata</name>
    <dbReference type="NCBI Taxonomy" id="392030"/>
    <lineage>
        <taxon>Eukaryota</taxon>
        <taxon>Metazoa</taxon>
        <taxon>Spiralia</taxon>
        <taxon>Gnathifera</taxon>
        <taxon>Rotifera</taxon>
        <taxon>Eurotatoria</taxon>
        <taxon>Bdelloidea</taxon>
        <taxon>Philodinida</taxon>
        <taxon>Philodinidae</taxon>
        <taxon>Rotaria</taxon>
    </lineage>
</organism>
<feature type="region of interest" description="Disordered" evidence="1">
    <location>
        <begin position="44"/>
        <end position="68"/>
    </location>
</feature>
<sequence>YLVTYDVVQQKELIQTKFHRNDEAILALANDLVEQFDSPASDDIEHATSYKKKPSGTSSESHVIHVKL</sequence>
<accession>A0A820Q8E0</accession>
<comment type="caution">
    <text evidence="2">The sequence shown here is derived from an EMBL/GenBank/DDBJ whole genome shotgun (WGS) entry which is preliminary data.</text>
</comment>
<evidence type="ECO:0000256" key="1">
    <source>
        <dbReference type="SAM" id="MobiDB-lite"/>
    </source>
</evidence>
<protein>
    <submittedName>
        <fullName evidence="2">Uncharacterized protein</fullName>
    </submittedName>
</protein>
<gene>
    <name evidence="2" type="ORF">OVN521_LOCUS35955</name>
    <name evidence="3" type="ORF">SMN809_LOCUS48817</name>
</gene>
<proteinExistence type="predicted"/>
<dbReference type="EMBL" id="CAJOBG010042430">
    <property type="protein sequence ID" value="CAF4418760.1"/>
    <property type="molecule type" value="Genomic_DNA"/>
</dbReference>
<dbReference type="Proteomes" id="UP000676336">
    <property type="component" value="Unassembled WGS sequence"/>
</dbReference>
<evidence type="ECO:0000313" key="2">
    <source>
        <dbReference type="EMBL" id="CAF4418760.1"/>
    </source>
</evidence>
<reference evidence="2" key="1">
    <citation type="submission" date="2021-02" db="EMBL/GenBank/DDBJ databases">
        <authorList>
            <person name="Nowell W R."/>
        </authorList>
    </citation>
    <scope>NUCLEOTIDE SEQUENCE</scope>
</reference>
<name>A0A820Q8E0_9BILA</name>